<gene>
    <name evidence="1" type="ORF">BN437_0428</name>
</gene>
<name>A0A831A1G4_ERWAM</name>
<evidence type="ECO:0000313" key="1">
    <source>
        <dbReference type="EMBL" id="CCO92393.1"/>
    </source>
</evidence>
<accession>A0A831A1G4</accession>
<organism evidence="1 2">
    <name type="scientific">Erwinia amylovora NBRC 12687 = CFBP 1232</name>
    <dbReference type="NCBI Taxonomy" id="1219359"/>
    <lineage>
        <taxon>Bacteria</taxon>
        <taxon>Pseudomonadati</taxon>
        <taxon>Pseudomonadota</taxon>
        <taxon>Gammaproteobacteria</taxon>
        <taxon>Enterobacterales</taxon>
        <taxon>Erwiniaceae</taxon>
        <taxon>Erwinia</taxon>
    </lineage>
</organism>
<dbReference type="EMBL" id="CAPB01000005">
    <property type="protein sequence ID" value="CCO92393.1"/>
    <property type="molecule type" value="Genomic_DNA"/>
</dbReference>
<evidence type="ECO:0000313" key="2">
    <source>
        <dbReference type="Proteomes" id="UP000013111"/>
    </source>
</evidence>
<dbReference type="Proteomes" id="UP000013111">
    <property type="component" value="Unassembled WGS sequence"/>
</dbReference>
<proteinExistence type="predicted"/>
<comment type="caution">
    <text evidence="1">The sequence shown here is derived from an EMBL/GenBank/DDBJ whole genome shotgun (WGS) entry which is preliminary data.</text>
</comment>
<reference evidence="1 2" key="1">
    <citation type="submission" date="2012-11" db="EMBL/GenBank/DDBJ databases">
        <authorList>
            <person name="Linke B."/>
        </authorList>
    </citation>
    <scope>NUCLEOTIDE SEQUENCE [LARGE SCALE GENOMIC DNA]</scope>
    <source>
        <strain evidence="2">CFBP 1232</strain>
    </source>
</reference>
<protein>
    <submittedName>
        <fullName evidence="1">Uncharacterized protein</fullName>
    </submittedName>
</protein>
<sequence length="102" mass="10879">MARRLTGAIPGLRAAKPSIVPSLVLIGCAGVKAMLRASVGLLTGRDKEALSLKSGANRINVPDISAGEKMIKKCVIVHRNKASAAMLIILNLRPTFMKTLRF</sequence>
<reference evidence="1 2" key="2">
    <citation type="submission" date="2013-04" db="EMBL/GenBank/DDBJ databases">
        <title>Comparative genomics of 12 strains of Erwinia amylovora identifies a pan-genome with a large conserved core and provides insights into host specificity.</title>
        <authorList>
            <person name="Mann R.A."/>
            <person name="Smits T.H.M."/>
            <person name="Buehlmann A."/>
            <person name="Blom J."/>
            <person name="Goesmann A."/>
            <person name="Frey J.E."/>
            <person name="Plummer K.M."/>
            <person name="Beer S.V."/>
            <person name="Luck J."/>
            <person name="Duffy B."/>
            <person name="Rodoni B."/>
        </authorList>
    </citation>
    <scope>NUCLEOTIDE SEQUENCE [LARGE SCALE GENOMIC DNA]</scope>
    <source>
        <strain evidence="2">CFBP 1232</strain>
    </source>
</reference>
<dbReference type="PROSITE" id="PS51257">
    <property type="entry name" value="PROKAR_LIPOPROTEIN"/>
    <property type="match status" value="1"/>
</dbReference>
<dbReference type="AlphaFoldDB" id="A0A831A1G4"/>